<dbReference type="AlphaFoldDB" id="A0A1E3L4X5"/>
<dbReference type="STRING" id="1886670.PTI45_01855"/>
<dbReference type="EC" id="1.9.3.1" evidence="1"/>
<gene>
    <name evidence="1" type="primary">coxB</name>
    <name evidence="1" type="ORF">PTI45_01855</name>
</gene>
<keyword evidence="1" id="KW-0560">Oxidoreductase</keyword>
<accession>A0A1E3L4X5</accession>
<name>A0A1E3L4X5_9BACL</name>
<dbReference type="RefSeq" id="WP_245703465.1">
    <property type="nucleotide sequence ID" value="NZ_MDER01000034.1"/>
</dbReference>
<organism evidence="1 2">
    <name type="scientific">Paenibacillus nuruki</name>
    <dbReference type="NCBI Taxonomy" id="1886670"/>
    <lineage>
        <taxon>Bacteria</taxon>
        <taxon>Bacillati</taxon>
        <taxon>Bacillota</taxon>
        <taxon>Bacilli</taxon>
        <taxon>Bacillales</taxon>
        <taxon>Paenibacillaceae</taxon>
        <taxon>Paenibacillus</taxon>
    </lineage>
</organism>
<dbReference type="Proteomes" id="UP000094578">
    <property type="component" value="Unassembled WGS sequence"/>
</dbReference>
<dbReference type="Gene3D" id="2.60.40.420">
    <property type="entry name" value="Cupredoxins - blue copper proteins"/>
    <property type="match status" value="1"/>
</dbReference>
<dbReference type="EMBL" id="MDER01000034">
    <property type="protein sequence ID" value="ODP28877.1"/>
    <property type="molecule type" value="Genomic_DNA"/>
</dbReference>
<keyword evidence="2" id="KW-1185">Reference proteome</keyword>
<protein>
    <submittedName>
        <fullName evidence="1">Cytochrome-c oxidase</fullName>
        <ecNumber evidence="1">1.9.3.1</ecNumber>
    </submittedName>
</protein>
<dbReference type="InterPro" id="IPR008972">
    <property type="entry name" value="Cupredoxin"/>
</dbReference>
<evidence type="ECO:0000313" key="1">
    <source>
        <dbReference type="EMBL" id="ODP28877.1"/>
    </source>
</evidence>
<reference evidence="1 2" key="1">
    <citation type="submission" date="2016-08" db="EMBL/GenBank/DDBJ databases">
        <title>Genome sequencing of Paenibacillus sp. TI45-13ar, isolated from Korean traditional nuruk.</title>
        <authorList>
            <person name="Kim S.-J."/>
        </authorList>
    </citation>
    <scope>NUCLEOTIDE SEQUENCE [LARGE SCALE GENOMIC DNA]</scope>
    <source>
        <strain evidence="1 2">TI45-13ar</strain>
    </source>
</reference>
<proteinExistence type="predicted"/>
<evidence type="ECO:0000313" key="2">
    <source>
        <dbReference type="Proteomes" id="UP000094578"/>
    </source>
</evidence>
<comment type="caution">
    <text evidence="1">The sequence shown here is derived from an EMBL/GenBank/DDBJ whole genome shotgun (WGS) entry which is preliminary data.</text>
</comment>
<sequence>MYTPSNPNHKMSHYKRTLIIVSMMIAVMVLLSACGQKNESATNPPQSGVTETGVAPADGTEQLMIKATNYAFDQKEYHVKKGQPVQIVFESVQGNHGVMIPALNVDLDSQNTTATVTPQEAGQFDIACSIMCGSGHSTMVAKLIVDEA</sequence>
<dbReference type="GO" id="GO:0016491">
    <property type="term" value="F:oxidoreductase activity"/>
    <property type="evidence" value="ECO:0007669"/>
    <property type="project" value="UniProtKB-KW"/>
</dbReference>
<dbReference type="SUPFAM" id="SSF49503">
    <property type="entry name" value="Cupredoxins"/>
    <property type="match status" value="1"/>
</dbReference>